<dbReference type="InterPro" id="IPR027359">
    <property type="entry name" value="Volt_channel_dom_sf"/>
</dbReference>
<evidence type="ECO:0000256" key="6">
    <source>
        <dbReference type="ARBA" id="ARBA00023136"/>
    </source>
</evidence>
<dbReference type="OrthoDB" id="9799090at2"/>
<feature type="transmembrane region" description="Helical" evidence="8">
    <location>
        <begin position="164"/>
        <end position="183"/>
    </location>
</feature>
<organism evidence="10 11">
    <name type="scientific">Bowdeniella nasicola</name>
    <dbReference type="NCBI Taxonomy" id="208480"/>
    <lineage>
        <taxon>Bacteria</taxon>
        <taxon>Bacillati</taxon>
        <taxon>Actinomycetota</taxon>
        <taxon>Actinomycetes</taxon>
        <taxon>Actinomycetales</taxon>
        <taxon>Actinomycetaceae</taxon>
        <taxon>Bowdeniella</taxon>
    </lineage>
</organism>
<keyword evidence="11" id="KW-1185">Reference proteome</keyword>
<evidence type="ECO:0000256" key="3">
    <source>
        <dbReference type="ARBA" id="ARBA00022692"/>
    </source>
</evidence>
<evidence type="ECO:0000256" key="7">
    <source>
        <dbReference type="ARBA" id="ARBA00023303"/>
    </source>
</evidence>
<keyword evidence="3 8" id="KW-0812">Transmembrane</keyword>
<dbReference type="Gene3D" id="1.10.287.70">
    <property type="match status" value="1"/>
</dbReference>
<dbReference type="GO" id="GO:0001508">
    <property type="term" value="P:action potential"/>
    <property type="evidence" value="ECO:0007669"/>
    <property type="project" value="TreeGrafter"/>
</dbReference>
<evidence type="ECO:0000256" key="8">
    <source>
        <dbReference type="SAM" id="Phobius"/>
    </source>
</evidence>
<sequence>MHPSVDSPPARDERLENYEAKADIALSFAAVAFLVCYATPILKPVLAPSTAQALQFASRVIWVFFAIDFVLRVYVARAHLRYVRTHLLDLAIVVLPFFQPLRLLRLVVLVRLFNRRAGASLRGKIGMYVVSASVIIIFIAALAVLDVERDAPGSHLDSFPDSVWWAFVTVTTVGYGDIAPVTLTGRAVAVGLMIYGIGLLGTVTGTLASWMVEQIDDQGEERKKRESRAHGETLSEVRALRAEIAELRELVAAGAVPGPGADGERGR</sequence>
<evidence type="ECO:0000313" key="10">
    <source>
        <dbReference type="EMBL" id="SEA68003.1"/>
    </source>
</evidence>
<keyword evidence="5" id="KW-0406">Ion transport</keyword>
<keyword evidence="6 8" id="KW-0472">Membrane</keyword>
<dbReference type="Proteomes" id="UP000199288">
    <property type="component" value="Unassembled WGS sequence"/>
</dbReference>
<feature type="transmembrane region" description="Helical" evidence="8">
    <location>
        <begin position="190"/>
        <end position="212"/>
    </location>
</feature>
<dbReference type="AlphaFoldDB" id="A0A1H4D596"/>
<evidence type="ECO:0000256" key="4">
    <source>
        <dbReference type="ARBA" id="ARBA00022989"/>
    </source>
</evidence>
<dbReference type="PANTHER" id="PTHR11537:SF254">
    <property type="entry name" value="POTASSIUM VOLTAGE-GATED CHANNEL PROTEIN SHAB"/>
    <property type="match status" value="1"/>
</dbReference>
<evidence type="ECO:0000256" key="1">
    <source>
        <dbReference type="ARBA" id="ARBA00004141"/>
    </source>
</evidence>
<dbReference type="PANTHER" id="PTHR11537">
    <property type="entry name" value="VOLTAGE-GATED POTASSIUM CHANNEL"/>
    <property type="match status" value="1"/>
</dbReference>
<dbReference type="Pfam" id="PF07885">
    <property type="entry name" value="Ion_trans_2"/>
    <property type="match status" value="1"/>
</dbReference>
<dbReference type="InterPro" id="IPR013099">
    <property type="entry name" value="K_chnl_dom"/>
</dbReference>
<dbReference type="Gene3D" id="1.20.5.110">
    <property type="match status" value="1"/>
</dbReference>
<accession>A0A1H4D596</accession>
<proteinExistence type="predicted"/>
<feature type="transmembrane region" description="Helical" evidence="8">
    <location>
        <begin position="87"/>
        <end position="113"/>
    </location>
</feature>
<feature type="transmembrane region" description="Helical" evidence="8">
    <location>
        <begin position="125"/>
        <end position="144"/>
    </location>
</feature>
<feature type="transmembrane region" description="Helical" evidence="8">
    <location>
        <begin position="54"/>
        <end position="75"/>
    </location>
</feature>
<keyword evidence="7 10" id="KW-0407">Ion channel</keyword>
<evidence type="ECO:0000256" key="5">
    <source>
        <dbReference type="ARBA" id="ARBA00023065"/>
    </source>
</evidence>
<feature type="transmembrane region" description="Helical" evidence="8">
    <location>
        <begin position="24"/>
        <end position="42"/>
    </location>
</feature>
<dbReference type="EMBL" id="FNQV01000015">
    <property type="protein sequence ID" value="SEA68003.1"/>
    <property type="molecule type" value="Genomic_DNA"/>
</dbReference>
<feature type="domain" description="Potassium channel" evidence="9">
    <location>
        <begin position="136"/>
        <end position="212"/>
    </location>
</feature>
<dbReference type="InterPro" id="IPR028325">
    <property type="entry name" value="VG_K_chnl"/>
</dbReference>
<evidence type="ECO:0000313" key="11">
    <source>
        <dbReference type="Proteomes" id="UP000199288"/>
    </source>
</evidence>
<dbReference type="RefSeq" id="WP_092565757.1">
    <property type="nucleotide sequence ID" value="NZ_FNQV01000015.1"/>
</dbReference>
<dbReference type="Gene3D" id="1.20.120.350">
    <property type="entry name" value="Voltage-gated potassium channels. Chain C"/>
    <property type="match status" value="1"/>
</dbReference>
<keyword evidence="4 8" id="KW-1133">Transmembrane helix</keyword>
<reference evidence="11" key="1">
    <citation type="submission" date="2016-10" db="EMBL/GenBank/DDBJ databases">
        <authorList>
            <person name="Varghese N."/>
            <person name="Submissions S."/>
        </authorList>
    </citation>
    <scope>NUCLEOTIDE SEQUENCE [LARGE SCALE GENOMIC DNA]</scope>
    <source>
        <strain evidence="11">KPR-1</strain>
    </source>
</reference>
<dbReference type="SUPFAM" id="SSF81324">
    <property type="entry name" value="Voltage-gated potassium channels"/>
    <property type="match status" value="1"/>
</dbReference>
<dbReference type="GO" id="GO:0008076">
    <property type="term" value="C:voltage-gated potassium channel complex"/>
    <property type="evidence" value="ECO:0007669"/>
    <property type="project" value="InterPro"/>
</dbReference>
<gene>
    <name evidence="10" type="ORF">SAMN02910418_02152</name>
</gene>
<evidence type="ECO:0000256" key="2">
    <source>
        <dbReference type="ARBA" id="ARBA00022448"/>
    </source>
</evidence>
<dbReference type="GO" id="GO:0005249">
    <property type="term" value="F:voltage-gated potassium channel activity"/>
    <property type="evidence" value="ECO:0007669"/>
    <property type="project" value="InterPro"/>
</dbReference>
<name>A0A1H4D596_9ACTO</name>
<comment type="subcellular location">
    <subcellularLocation>
        <location evidence="1">Membrane</location>
        <topology evidence="1">Multi-pass membrane protein</topology>
    </subcellularLocation>
</comment>
<evidence type="ECO:0000259" key="9">
    <source>
        <dbReference type="Pfam" id="PF07885"/>
    </source>
</evidence>
<protein>
    <submittedName>
        <fullName evidence="10">Voltage-gated potassium channel</fullName>
    </submittedName>
</protein>
<keyword evidence="2" id="KW-0813">Transport</keyword>